<evidence type="ECO:0000256" key="1">
    <source>
        <dbReference type="SAM" id="MobiDB-lite"/>
    </source>
</evidence>
<evidence type="ECO:0000313" key="3">
    <source>
        <dbReference type="EMBL" id="MEU3711962.1"/>
    </source>
</evidence>
<organism evidence="3 4">
    <name type="scientific">Streptomyces catenulae</name>
    <dbReference type="NCBI Taxonomy" id="66875"/>
    <lineage>
        <taxon>Bacteria</taxon>
        <taxon>Bacillati</taxon>
        <taxon>Actinomycetota</taxon>
        <taxon>Actinomycetes</taxon>
        <taxon>Kitasatosporales</taxon>
        <taxon>Streptomycetaceae</taxon>
        <taxon>Streptomyces</taxon>
    </lineage>
</organism>
<dbReference type="RefSeq" id="WP_157848100.1">
    <property type="nucleotide sequence ID" value="NZ_JBEZVI010000013.1"/>
</dbReference>
<feature type="compositionally biased region" description="Low complexity" evidence="1">
    <location>
        <begin position="29"/>
        <end position="38"/>
    </location>
</feature>
<keyword evidence="2" id="KW-0812">Transmembrane</keyword>
<evidence type="ECO:0000256" key="2">
    <source>
        <dbReference type="SAM" id="Phobius"/>
    </source>
</evidence>
<sequence>MTALPPAGPGRMPPPPRPVLPLPPGFVQEGAAGAAGAEGRARPDGGASGAAPGTWLPANDGTGPYAGGPLAALPSWRPEPQDPWAILWTAVASILTTSFVGLGALFAYISPIWCDSCGRAQQHRFTLYFAGYCGALLLPVVLLIVGSSLPSYRRYAFPRIVALTAATVLAVLLPVLYYRLLGTLH</sequence>
<feature type="transmembrane region" description="Helical" evidence="2">
    <location>
        <begin position="125"/>
        <end position="145"/>
    </location>
</feature>
<protein>
    <recommendedName>
        <fullName evidence="5">Integral membrane protein</fullName>
    </recommendedName>
</protein>
<gene>
    <name evidence="3" type="ORF">AB0E61_17935</name>
</gene>
<comment type="caution">
    <text evidence="3">The sequence shown here is derived from an EMBL/GenBank/DDBJ whole genome shotgun (WGS) entry which is preliminary data.</text>
</comment>
<feature type="compositionally biased region" description="Pro residues" evidence="1">
    <location>
        <begin position="1"/>
        <end position="24"/>
    </location>
</feature>
<keyword evidence="2" id="KW-1133">Transmembrane helix</keyword>
<feature type="transmembrane region" description="Helical" evidence="2">
    <location>
        <begin position="85"/>
        <end position="113"/>
    </location>
</feature>
<name>A0ABV2Z1T3_9ACTN</name>
<keyword evidence="2" id="KW-0472">Membrane</keyword>
<proteinExistence type="predicted"/>
<accession>A0ABV2Z1T3</accession>
<dbReference type="Proteomes" id="UP001550853">
    <property type="component" value="Unassembled WGS sequence"/>
</dbReference>
<feature type="region of interest" description="Disordered" evidence="1">
    <location>
        <begin position="1"/>
        <end position="54"/>
    </location>
</feature>
<evidence type="ECO:0008006" key="5">
    <source>
        <dbReference type="Google" id="ProtNLM"/>
    </source>
</evidence>
<reference evidence="3 4" key="1">
    <citation type="submission" date="2024-06" db="EMBL/GenBank/DDBJ databases">
        <title>The Natural Products Discovery Center: Release of the First 8490 Sequenced Strains for Exploring Actinobacteria Biosynthetic Diversity.</title>
        <authorList>
            <person name="Kalkreuter E."/>
            <person name="Kautsar S.A."/>
            <person name="Yang D."/>
            <person name="Bader C.D."/>
            <person name="Teijaro C.N."/>
            <person name="Fluegel L."/>
            <person name="Davis C.M."/>
            <person name="Simpson J.R."/>
            <person name="Lauterbach L."/>
            <person name="Steele A.D."/>
            <person name="Gui C."/>
            <person name="Meng S."/>
            <person name="Li G."/>
            <person name="Viehrig K."/>
            <person name="Ye F."/>
            <person name="Su P."/>
            <person name="Kiefer A.F."/>
            <person name="Nichols A."/>
            <person name="Cepeda A.J."/>
            <person name="Yan W."/>
            <person name="Fan B."/>
            <person name="Jiang Y."/>
            <person name="Adhikari A."/>
            <person name="Zheng C.-J."/>
            <person name="Schuster L."/>
            <person name="Cowan T.M."/>
            <person name="Smanski M.J."/>
            <person name="Chevrette M.G."/>
            <person name="De Carvalho L.P.S."/>
            <person name="Shen B."/>
        </authorList>
    </citation>
    <scope>NUCLEOTIDE SEQUENCE [LARGE SCALE GENOMIC DNA]</scope>
    <source>
        <strain evidence="3 4">NPDC033039</strain>
    </source>
</reference>
<dbReference type="EMBL" id="JBEZVI010000013">
    <property type="protein sequence ID" value="MEU3711962.1"/>
    <property type="molecule type" value="Genomic_DNA"/>
</dbReference>
<keyword evidence="4" id="KW-1185">Reference proteome</keyword>
<feature type="transmembrane region" description="Helical" evidence="2">
    <location>
        <begin position="157"/>
        <end position="178"/>
    </location>
</feature>
<evidence type="ECO:0000313" key="4">
    <source>
        <dbReference type="Proteomes" id="UP001550853"/>
    </source>
</evidence>